<name>A0A1D7USG9_9LEPT</name>
<reference evidence="1 2" key="1">
    <citation type="submission" date="2016-04" db="EMBL/GenBank/DDBJ databases">
        <title>Complete genome seqeunce of Leptospira alstonii serovar Room22.</title>
        <authorList>
            <person name="Nally J.E."/>
            <person name="Bayles D.O."/>
            <person name="Hurley D."/>
            <person name="Fanning S."/>
            <person name="McMahon B.J."/>
            <person name="Arent Z."/>
        </authorList>
    </citation>
    <scope>NUCLEOTIDE SEQUENCE [LARGE SCALE GENOMIC DNA]</scope>
    <source>
        <strain evidence="1 2">GWTS #1</strain>
    </source>
</reference>
<dbReference type="RefSeq" id="WP_069605822.1">
    <property type="nucleotide sequence ID" value="NZ_CP015217.1"/>
</dbReference>
<dbReference type="Proteomes" id="UP000094197">
    <property type="component" value="Chromosome 1"/>
</dbReference>
<dbReference type="NCBIfam" id="NF047548">
    <property type="entry name" value="LIC_10183_fam"/>
    <property type="match status" value="1"/>
</dbReference>
<keyword evidence="2" id="KW-1185">Reference proteome</keyword>
<evidence type="ECO:0000313" key="1">
    <source>
        <dbReference type="EMBL" id="AOP32572.1"/>
    </source>
</evidence>
<organism evidence="1 2">
    <name type="scientific">Leptospira tipperaryensis</name>
    <dbReference type="NCBI Taxonomy" id="2564040"/>
    <lineage>
        <taxon>Bacteria</taxon>
        <taxon>Pseudomonadati</taxon>
        <taxon>Spirochaetota</taxon>
        <taxon>Spirochaetia</taxon>
        <taxon>Leptospirales</taxon>
        <taxon>Leptospiraceae</taxon>
        <taxon>Leptospira</taxon>
    </lineage>
</organism>
<sequence>MIDLANDPVVFGDLTLDSSNDDLMVDSSSIRLVLSEIREMFEMTIADDIDYPEIYSRQRAAANSTEYADQAARIRDAEKFLKFHPAIDARSIDVSLNSENRILVSFFLKTGESLKGFVMSGS</sequence>
<dbReference type="AlphaFoldDB" id="A0A1D7USG9"/>
<dbReference type="EMBL" id="CP015217">
    <property type="protein sequence ID" value="AOP32572.1"/>
    <property type="molecule type" value="Genomic_DNA"/>
</dbReference>
<proteinExistence type="predicted"/>
<accession>A0A1D7USG9</accession>
<dbReference type="NCBIfam" id="NF047616">
    <property type="entry name" value="LIC10183_fam"/>
    <property type="match status" value="1"/>
</dbReference>
<protein>
    <submittedName>
        <fullName evidence="1">Uncharacterized protein</fullName>
    </submittedName>
</protein>
<gene>
    <name evidence="1" type="ORF">A0128_00975</name>
</gene>
<evidence type="ECO:0000313" key="2">
    <source>
        <dbReference type="Proteomes" id="UP000094197"/>
    </source>
</evidence>
<dbReference type="KEGG" id="laj:A0128_00975"/>
<dbReference type="OrthoDB" id="345166at2"/>